<dbReference type="PROSITE" id="PS51708">
    <property type="entry name" value="CHAD"/>
    <property type="match status" value="1"/>
</dbReference>
<feature type="region of interest" description="Disordered" evidence="1">
    <location>
        <begin position="183"/>
        <end position="205"/>
    </location>
</feature>
<dbReference type="InterPro" id="IPR038186">
    <property type="entry name" value="CHAD_dom_sf"/>
</dbReference>
<dbReference type="SMART" id="SM00880">
    <property type="entry name" value="CHAD"/>
    <property type="match status" value="1"/>
</dbReference>
<feature type="compositionally biased region" description="Basic and acidic residues" evidence="1">
    <location>
        <begin position="185"/>
        <end position="199"/>
    </location>
</feature>
<feature type="region of interest" description="Disordered" evidence="1">
    <location>
        <begin position="1"/>
        <end position="49"/>
    </location>
</feature>
<evidence type="ECO:0000256" key="1">
    <source>
        <dbReference type="SAM" id="MobiDB-lite"/>
    </source>
</evidence>
<dbReference type="EMBL" id="BAAANN010000047">
    <property type="protein sequence ID" value="GAA1987685.1"/>
    <property type="molecule type" value="Genomic_DNA"/>
</dbReference>
<reference evidence="4" key="1">
    <citation type="journal article" date="2019" name="Int. J. Syst. Evol. Microbiol.">
        <title>The Global Catalogue of Microorganisms (GCM) 10K type strain sequencing project: providing services to taxonomists for standard genome sequencing and annotation.</title>
        <authorList>
            <consortium name="The Broad Institute Genomics Platform"/>
            <consortium name="The Broad Institute Genome Sequencing Center for Infectious Disease"/>
            <person name="Wu L."/>
            <person name="Ma J."/>
        </authorList>
    </citation>
    <scope>NUCLEOTIDE SEQUENCE [LARGE SCALE GENOMIC DNA]</scope>
    <source>
        <strain evidence="4">JCM 14545</strain>
    </source>
</reference>
<keyword evidence="4" id="KW-1185">Reference proteome</keyword>
<evidence type="ECO:0000259" key="2">
    <source>
        <dbReference type="PROSITE" id="PS51708"/>
    </source>
</evidence>
<accession>A0ABP5DWV2</accession>
<dbReference type="RefSeq" id="WP_344430286.1">
    <property type="nucleotide sequence ID" value="NZ_BAAANN010000047.1"/>
</dbReference>
<evidence type="ECO:0000313" key="3">
    <source>
        <dbReference type="EMBL" id="GAA1987685.1"/>
    </source>
</evidence>
<evidence type="ECO:0000313" key="4">
    <source>
        <dbReference type="Proteomes" id="UP001501116"/>
    </source>
</evidence>
<feature type="compositionally biased region" description="Basic residues" evidence="1">
    <location>
        <begin position="11"/>
        <end position="25"/>
    </location>
</feature>
<sequence length="338" mass="36861">MSTSSSAPARSGKKTAKKAAGKAARKSLSPTALGLPAKPVKPRASDPPATHLRAKLDADLRAVLKHEPGTRSGVDPEDLHQMRVSTRRLRSILKTAGGPLGSTADAARAELGWLGGALGEVRDYDVLIGHLREVVAEFETADQLAGHELVSVFVAERARAKKRLRKVLDSERYRMLLQSVAQLTRRPDHEPEAAEKSTVDDSDPVTALRTPHRKLAKAIAVLPAEPPDPELHALRIKGKRLRYAAELALTSAKKKRADRVRKLISATKDLQTILGDHQDAVVAADRMRELVRGAAEGNARIGFIAGRIAERELVKRLDTRARWRSAWLKVDAAAQRAM</sequence>
<name>A0ABP5DWV2_9PSEU</name>
<dbReference type="Gene3D" id="1.40.20.10">
    <property type="entry name" value="CHAD domain"/>
    <property type="match status" value="1"/>
</dbReference>
<dbReference type="PANTHER" id="PTHR39339">
    <property type="entry name" value="SLR1444 PROTEIN"/>
    <property type="match status" value="1"/>
</dbReference>
<dbReference type="InterPro" id="IPR007899">
    <property type="entry name" value="CHAD_dom"/>
</dbReference>
<protein>
    <submittedName>
        <fullName evidence="3">CHAD domain-containing protein</fullName>
    </submittedName>
</protein>
<dbReference type="PANTHER" id="PTHR39339:SF1">
    <property type="entry name" value="CHAD DOMAIN-CONTAINING PROTEIN"/>
    <property type="match status" value="1"/>
</dbReference>
<dbReference type="Pfam" id="PF05235">
    <property type="entry name" value="CHAD"/>
    <property type="match status" value="1"/>
</dbReference>
<comment type="caution">
    <text evidence="3">The sequence shown here is derived from an EMBL/GenBank/DDBJ whole genome shotgun (WGS) entry which is preliminary data.</text>
</comment>
<dbReference type="Proteomes" id="UP001501116">
    <property type="component" value="Unassembled WGS sequence"/>
</dbReference>
<gene>
    <name evidence="3" type="ORF">GCM10009754_77180</name>
</gene>
<organism evidence="3 4">
    <name type="scientific">Amycolatopsis minnesotensis</name>
    <dbReference type="NCBI Taxonomy" id="337894"/>
    <lineage>
        <taxon>Bacteria</taxon>
        <taxon>Bacillati</taxon>
        <taxon>Actinomycetota</taxon>
        <taxon>Actinomycetes</taxon>
        <taxon>Pseudonocardiales</taxon>
        <taxon>Pseudonocardiaceae</taxon>
        <taxon>Amycolatopsis</taxon>
    </lineage>
</organism>
<proteinExistence type="predicted"/>
<feature type="domain" description="CHAD" evidence="2">
    <location>
        <begin position="45"/>
        <end position="332"/>
    </location>
</feature>